<keyword evidence="2" id="KW-1185">Reference proteome</keyword>
<dbReference type="Proteomes" id="UP000186218">
    <property type="component" value="Unassembled WGS sequence"/>
</dbReference>
<sequence length="87" mass="9937">MSTASDDRELASEALRILIAEGESATQNGHLWRRYDWRDLAQRLGVTTHRLDVACANVRTDDELGTEDGYLWVRDDYARTLAEALNR</sequence>
<dbReference type="STRING" id="1344003.SAMN05445060_4134"/>
<proteinExistence type="predicted"/>
<name>A0A1N7HF38_9NOCA</name>
<organism evidence="1 2">
    <name type="scientific">Williamsia sterculiae</name>
    <dbReference type="NCBI Taxonomy" id="1344003"/>
    <lineage>
        <taxon>Bacteria</taxon>
        <taxon>Bacillati</taxon>
        <taxon>Actinomycetota</taxon>
        <taxon>Actinomycetes</taxon>
        <taxon>Mycobacteriales</taxon>
        <taxon>Nocardiaceae</taxon>
        <taxon>Williamsia</taxon>
    </lineage>
</organism>
<accession>A0A1N7HF38</accession>
<dbReference type="OrthoDB" id="9787190at2"/>
<dbReference type="RefSeq" id="WP_076482905.1">
    <property type="nucleotide sequence ID" value="NZ_FTNT01000016.1"/>
</dbReference>
<protein>
    <submittedName>
        <fullName evidence="1">Uncharacterized protein</fullName>
    </submittedName>
</protein>
<gene>
    <name evidence="1" type="ORF">SAMN05445060_4134</name>
</gene>
<evidence type="ECO:0000313" key="2">
    <source>
        <dbReference type="Proteomes" id="UP000186218"/>
    </source>
</evidence>
<evidence type="ECO:0000313" key="1">
    <source>
        <dbReference type="EMBL" id="SIS23496.1"/>
    </source>
</evidence>
<reference evidence="1 2" key="1">
    <citation type="submission" date="2017-01" db="EMBL/GenBank/DDBJ databases">
        <authorList>
            <person name="Mah S.A."/>
            <person name="Swanson W.J."/>
            <person name="Moy G.W."/>
            <person name="Vacquier V.D."/>
        </authorList>
    </citation>
    <scope>NUCLEOTIDE SEQUENCE [LARGE SCALE GENOMIC DNA]</scope>
    <source>
        <strain evidence="1 2">CPCC 203464</strain>
    </source>
</reference>
<dbReference type="EMBL" id="FTNT01000016">
    <property type="protein sequence ID" value="SIS23496.1"/>
    <property type="molecule type" value="Genomic_DNA"/>
</dbReference>
<dbReference type="AlphaFoldDB" id="A0A1N7HF38"/>